<name>A0A1M6FXM9_9PROT</name>
<sequence length="365" mass="38689">MSDTPPPPSRPRRARLRPGRLLLLAGLAVMLLAFAHSLVWHWMGTRLQAGYDAWAHARRAQGWRIEHGTPTRSGWPFSATLRLPEFRLSGGQATIPGGLDWSARAVILRVALHSPGELRIAAAGPQRLRLDSTEIPFAADRLTAKLPLQANVIPRGGEFEAQRLRIGTAAGGIEIGAARLVLDSRMTAIEGEPAISLEGEAENVTLPATTPLGRVLRNLRIDAALTGPLPGGRNPTARAATWRDAGGTLELRRLELAYGPATAQASATLALDDQLQPMGAGTLKLTGAEAVLDALAQAGLVTPRNANLARRVVTLLARPPAEGEPPQLEVPLTLEGRGLAVARIPVARMPPLLWPGPAERGGPGP</sequence>
<keyword evidence="3" id="KW-1185">Reference proteome</keyword>
<reference evidence="2 3" key="1">
    <citation type="submission" date="2016-11" db="EMBL/GenBank/DDBJ databases">
        <authorList>
            <person name="Jaros S."/>
            <person name="Januszkiewicz K."/>
            <person name="Wedrychowicz H."/>
        </authorList>
    </citation>
    <scope>NUCLEOTIDE SEQUENCE [LARGE SCALE GENOMIC DNA]</scope>
    <source>
        <strain evidence="2 3">DSM 14916</strain>
    </source>
</reference>
<keyword evidence="1" id="KW-0472">Membrane</keyword>
<dbReference type="OrthoDB" id="8478166at2"/>
<protein>
    <recommendedName>
        <fullName evidence="4">DUF2125 domain-containing protein</fullName>
    </recommendedName>
</protein>
<dbReference type="Pfam" id="PF09898">
    <property type="entry name" value="DUF2125"/>
    <property type="match status" value="1"/>
</dbReference>
<evidence type="ECO:0000256" key="1">
    <source>
        <dbReference type="SAM" id="Phobius"/>
    </source>
</evidence>
<evidence type="ECO:0000313" key="3">
    <source>
        <dbReference type="Proteomes" id="UP000184387"/>
    </source>
</evidence>
<proteinExistence type="predicted"/>
<organism evidence="2 3">
    <name type="scientific">Muricoccus roseus</name>
    <dbReference type="NCBI Taxonomy" id="198092"/>
    <lineage>
        <taxon>Bacteria</taxon>
        <taxon>Pseudomonadati</taxon>
        <taxon>Pseudomonadota</taxon>
        <taxon>Alphaproteobacteria</taxon>
        <taxon>Acetobacterales</taxon>
        <taxon>Roseomonadaceae</taxon>
        <taxon>Muricoccus</taxon>
    </lineage>
</organism>
<dbReference type="EMBL" id="FQZF01000007">
    <property type="protein sequence ID" value="SHJ02390.1"/>
    <property type="molecule type" value="Genomic_DNA"/>
</dbReference>
<keyword evidence="1" id="KW-1133">Transmembrane helix</keyword>
<dbReference type="InterPro" id="IPR018666">
    <property type="entry name" value="DUF2125"/>
</dbReference>
<gene>
    <name evidence="2" type="ORF">SAMN02745194_01606</name>
</gene>
<dbReference type="AlphaFoldDB" id="A0A1M6FXM9"/>
<accession>A0A1M6FXM9</accession>
<dbReference type="Proteomes" id="UP000184387">
    <property type="component" value="Unassembled WGS sequence"/>
</dbReference>
<feature type="transmembrane region" description="Helical" evidence="1">
    <location>
        <begin position="21"/>
        <end position="43"/>
    </location>
</feature>
<evidence type="ECO:0008006" key="4">
    <source>
        <dbReference type="Google" id="ProtNLM"/>
    </source>
</evidence>
<dbReference type="RefSeq" id="WP_073133349.1">
    <property type="nucleotide sequence ID" value="NZ_FQZF01000007.1"/>
</dbReference>
<dbReference type="STRING" id="198092.SAMN02745194_01606"/>
<evidence type="ECO:0000313" key="2">
    <source>
        <dbReference type="EMBL" id="SHJ02390.1"/>
    </source>
</evidence>
<keyword evidence="1" id="KW-0812">Transmembrane</keyword>